<proteinExistence type="predicted"/>
<dbReference type="Gene3D" id="2.60.120.200">
    <property type="match status" value="1"/>
</dbReference>
<keyword evidence="3" id="KW-1185">Reference proteome</keyword>
<evidence type="ECO:0000313" key="2">
    <source>
        <dbReference type="EMBL" id="KAF5889493.1"/>
    </source>
</evidence>
<evidence type="ECO:0000259" key="1">
    <source>
        <dbReference type="PROSITE" id="PS50060"/>
    </source>
</evidence>
<name>A0A8J4TA17_CLAMG</name>
<dbReference type="Proteomes" id="UP000727407">
    <property type="component" value="Unassembled WGS sequence"/>
</dbReference>
<organism evidence="2 3">
    <name type="scientific">Clarias magur</name>
    <name type="common">Asian catfish</name>
    <name type="synonym">Macropteronotus magur</name>
    <dbReference type="NCBI Taxonomy" id="1594786"/>
    <lineage>
        <taxon>Eukaryota</taxon>
        <taxon>Metazoa</taxon>
        <taxon>Chordata</taxon>
        <taxon>Craniata</taxon>
        <taxon>Vertebrata</taxon>
        <taxon>Euteleostomi</taxon>
        <taxon>Actinopterygii</taxon>
        <taxon>Neopterygii</taxon>
        <taxon>Teleostei</taxon>
        <taxon>Ostariophysi</taxon>
        <taxon>Siluriformes</taxon>
        <taxon>Clariidae</taxon>
        <taxon>Clarias</taxon>
    </lineage>
</organism>
<dbReference type="InterPro" id="IPR013320">
    <property type="entry name" value="ConA-like_dom_sf"/>
</dbReference>
<sequence length="50" mass="5591">AQCDFEADACGWHEFSPGDGFDWVRSSPHIVSTDQQIKVPLRDHTTNTST</sequence>
<dbReference type="InterPro" id="IPR000998">
    <property type="entry name" value="MAM_dom"/>
</dbReference>
<accession>A0A8J4TA17</accession>
<reference evidence="2" key="1">
    <citation type="submission" date="2020-07" db="EMBL/GenBank/DDBJ databases">
        <title>Clarias magur genome sequencing, assembly and annotation.</title>
        <authorList>
            <person name="Kushwaha B."/>
            <person name="Kumar R."/>
            <person name="Das P."/>
            <person name="Joshi C.G."/>
            <person name="Kumar D."/>
            <person name="Nagpure N.S."/>
            <person name="Pandey M."/>
            <person name="Agarwal S."/>
            <person name="Srivastava S."/>
            <person name="Singh M."/>
            <person name="Sahoo L."/>
            <person name="Jayasankar P."/>
            <person name="Meher P.K."/>
            <person name="Koringa P.G."/>
            <person name="Iquebal M.A."/>
            <person name="Das S.P."/>
            <person name="Bit A."/>
            <person name="Patnaik S."/>
            <person name="Patel N."/>
            <person name="Shah T.M."/>
            <person name="Hinsu A."/>
            <person name="Jena J.K."/>
        </authorList>
    </citation>
    <scope>NUCLEOTIDE SEQUENCE</scope>
    <source>
        <strain evidence="2">CIFAMagur01</strain>
        <tissue evidence="2">Testis</tissue>
    </source>
</reference>
<dbReference type="PROSITE" id="PS50060">
    <property type="entry name" value="MAM_2"/>
    <property type="match status" value="1"/>
</dbReference>
<feature type="non-terminal residue" evidence="2">
    <location>
        <position position="1"/>
    </location>
</feature>
<dbReference type="SUPFAM" id="SSF49899">
    <property type="entry name" value="Concanavalin A-like lectins/glucanases"/>
    <property type="match status" value="1"/>
</dbReference>
<gene>
    <name evidence="2" type="primary">malrd1</name>
    <name evidence="2" type="ORF">DAT39_020810</name>
</gene>
<dbReference type="AlphaFoldDB" id="A0A8J4TA17"/>
<dbReference type="GO" id="GO:0016020">
    <property type="term" value="C:membrane"/>
    <property type="evidence" value="ECO:0007669"/>
    <property type="project" value="InterPro"/>
</dbReference>
<feature type="non-terminal residue" evidence="2">
    <location>
        <position position="50"/>
    </location>
</feature>
<feature type="domain" description="MAM" evidence="1">
    <location>
        <begin position="1"/>
        <end position="50"/>
    </location>
</feature>
<dbReference type="EMBL" id="QNUK01000804">
    <property type="protein sequence ID" value="KAF5889493.1"/>
    <property type="molecule type" value="Genomic_DNA"/>
</dbReference>
<evidence type="ECO:0000313" key="3">
    <source>
        <dbReference type="Proteomes" id="UP000727407"/>
    </source>
</evidence>
<protein>
    <submittedName>
        <fullName evidence="2">MAM and LDL-receptor class A domain-containing protein 1</fullName>
    </submittedName>
</protein>
<comment type="caution">
    <text evidence="2">The sequence shown here is derived from an EMBL/GenBank/DDBJ whole genome shotgun (WGS) entry which is preliminary data.</text>
</comment>